<dbReference type="InterPro" id="IPR007434">
    <property type="entry name" value="FemAB-like"/>
</dbReference>
<feature type="compositionally biased region" description="Basic and acidic residues" evidence="1">
    <location>
        <begin position="373"/>
        <end position="386"/>
    </location>
</feature>
<dbReference type="PANTHER" id="PTHR47017">
    <property type="entry name" value="ACYL-COA"/>
    <property type="match status" value="1"/>
</dbReference>
<proteinExistence type="predicted"/>
<dbReference type="Proteomes" id="UP001595799">
    <property type="component" value="Unassembled WGS sequence"/>
</dbReference>
<evidence type="ECO:0000313" key="3">
    <source>
        <dbReference type="Proteomes" id="UP001595799"/>
    </source>
</evidence>
<dbReference type="PANTHER" id="PTHR47017:SF1">
    <property type="entry name" value="ACYL-COA"/>
    <property type="match status" value="1"/>
</dbReference>
<dbReference type="SUPFAM" id="SSF55729">
    <property type="entry name" value="Acyl-CoA N-acyltransferases (Nat)"/>
    <property type="match status" value="1"/>
</dbReference>
<dbReference type="Gene3D" id="3.40.630.30">
    <property type="match status" value="1"/>
</dbReference>
<dbReference type="RefSeq" id="WP_382421462.1">
    <property type="nucleotide sequence ID" value="NZ_JBHSCW010000003.1"/>
</dbReference>
<name>A0ABV8UIX1_9PROT</name>
<sequence length="394" mass="44914">MSESDSSFHARVTHSLSDIPAADWDACAGTGNPFLTHAFLSALEESGCVSAETGWQPFHILLSDEDGHLHGAVPLYLKNHSFGEYVFDWGWADAYERAGGQYYPKLQCGVPFTPVTGPRLLTGTAEHPQHAQRLLISALSSVAEQTGVSSLHVTFPTRNEWDALTEAGFLARTGQQYHWYNHGYADFDDFLATLSSRKRKNIRKERARVRESGITLRALSGEELHTTHWEAFYRFYMDTTDRKWGQPYLSLEFFLHLSEKLADRIVLILAYHDDQPVAGALNLRDDECLYGRNWGCAADFRFLHFEACYYQAIDYAISHGLSRVEAGAQGEHKIQRGYLPVETYSAHLIRDPALREAVESYLKREREMVRHTIDHLQEESPYRRENSPIPDRQS</sequence>
<organism evidence="2 3">
    <name type="scientific">Fodinicurvata halophila</name>
    <dbReference type="NCBI Taxonomy" id="1419723"/>
    <lineage>
        <taxon>Bacteria</taxon>
        <taxon>Pseudomonadati</taxon>
        <taxon>Pseudomonadota</taxon>
        <taxon>Alphaproteobacteria</taxon>
        <taxon>Rhodospirillales</taxon>
        <taxon>Rhodovibrionaceae</taxon>
        <taxon>Fodinicurvata</taxon>
    </lineage>
</organism>
<feature type="region of interest" description="Disordered" evidence="1">
    <location>
        <begin position="373"/>
        <end position="394"/>
    </location>
</feature>
<dbReference type="EMBL" id="JBHSCW010000003">
    <property type="protein sequence ID" value="MFC4351122.1"/>
    <property type="molecule type" value="Genomic_DNA"/>
</dbReference>
<keyword evidence="3" id="KW-1185">Reference proteome</keyword>
<evidence type="ECO:0000313" key="2">
    <source>
        <dbReference type="EMBL" id="MFC4351122.1"/>
    </source>
</evidence>
<comment type="caution">
    <text evidence="2">The sequence shown here is derived from an EMBL/GenBank/DDBJ whole genome shotgun (WGS) entry which is preliminary data.</text>
</comment>
<protein>
    <submittedName>
        <fullName evidence="2">GNAT family N-acetyltransferase</fullName>
    </submittedName>
</protein>
<accession>A0ABV8UIX1</accession>
<dbReference type="InterPro" id="IPR016181">
    <property type="entry name" value="Acyl_CoA_acyltransferase"/>
</dbReference>
<dbReference type="Pfam" id="PF04339">
    <property type="entry name" value="FemAB_like"/>
    <property type="match status" value="1"/>
</dbReference>
<gene>
    <name evidence="2" type="ORF">ACFOW6_06145</name>
</gene>
<reference evidence="3" key="1">
    <citation type="journal article" date="2019" name="Int. J. Syst. Evol. Microbiol.">
        <title>The Global Catalogue of Microorganisms (GCM) 10K type strain sequencing project: providing services to taxonomists for standard genome sequencing and annotation.</title>
        <authorList>
            <consortium name="The Broad Institute Genomics Platform"/>
            <consortium name="The Broad Institute Genome Sequencing Center for Infectious Disease"/>
            <person name="Wu L."/>
            <person name="Ma J."/>
        </authorList>
    </citation>
    <scope>NUCLEOTIDE SEQUENCE [LARGE SCALE GENOMIC DNA]</scope>
    <source>
        <strain evidence="3">CECT 8472</strain>
    </source>
</reference>
<evidence type="ECO:0000256" key="1">
    <source>
        <dbReference type="SAM" id="MobiDB-lite"/>
    </source>
</evidence>